<keyword evidence="2" id="KW-0732">Signal</keyword>
<reference evidence="4" key="2">
    <citation type="submission" date="2015-07" db="EMBL/GenBank/DDBJ databases">
        <title>Contrasting host-pathogen interactions and genome evolution in two generalist and specialist microsporidian pathogens of mosquitoes.</title>
        <authorList>
            <consortium name="The Broad Institute Genomics Platform"/>
            <consortium name="The Broad Institute Genome Sequencing Center for Infectious Disease"/>
            <person name="Cuomo C.A."/>
            <person name="Sanscrainte N.D."/>
            <person name="Goldberg J.M."/>
            <person name="Heiman D."/>
            <person name="Young S."/>
            <person name="Zeng Q."/>
            <person name="Becnel J.J."/>
            <person name="Birren B.W."/>
        </authorList>
    </citation>
    <scope>NUCLEOTIDE SEQUENCE [LARGE SCALE GENOMIC DNA]</scope>
    <source>
        <strain evidence="4">USNM 41457</strain>
    </source>
</reference>
<sequence>MKSFLYVCLIIELSSCTLNEDVPNNSKGNTATNNVTRTDEDDELVSLLYYFRDNPFEKKFEENAQYDEEKNRKKNEIKCTELNIVTSSDCINNNNSKNTGILKRKDPKLCEKSIVKEKKAFS</sequence>
<feature type="signal peptide" evidence="2">
    <location>
        <begin position="1"/>
        <end position="19"/>
    </location>
</feature>
<evidence type="ECO:0000256" key="1">
    <source>
        <dbReference type="SAM" id="Coils"/>
    </source>
</evidence>
<dbReference type="Proteomes" id="UP000003163">
    <property type="component" value="Unassembled WGS sequence"/>
</dbReference>
<evidence type="ECO:0000313" key="4">
    <source>
        <dbReference type="Proteomes" id="UP000003163"/>
    </source>
</evidence>
<keyword evidence="4" id="KW-1185">Reference proteome</keyword>
<dbReference type="InParanoid" id="J9DPN8"/>
<organism evidence="3 4">
    <name type="scientific">Edhazardia aedis (strain USNM 41457)</name>
    <name type="common">Microsporidian parasite</name>
    <dbReference type="NCBI Taxonomy" id="1003232"/>
    <lineage>
        <taxon>Eukaryota</taxon>
        <taxon>Fungi</taxon>
        <taxon>Fungi incertae sedis</taxon>
        <taxon>Microsporidia</taxon>
        <taxon>Edhazardia</taxon>
    </lineage>
</organism>
<evidence type="ECO:0000256" key="2">
    <source>
        <dbReference type="SAM" id="SignalP"/>
    </source>
</evidence>
<feature type="coiled-coil region" evidence="1">
    <location>
        <begin position="56"/>
        <end position="83"/>
    </location>
</feature>
<evidence type="ECO:0000313" key="3">
    <source>
        <dbReference type="EMBL" id="EJW04520.1"/>
    </source>
</evidence>
<feature type="chain" id="PRO_5003823220" description="Lipoprotein" evidence="2">
    <location>
        <begin position="20"/>
        <end position="122"/>
    </location>
</feature>
<dbReference type="EMBL" id="AFBI03000017">
    <property type="protein sequence ID" value="EJW04520.1"/>
    <property type="molecule type" value="Genomic_DNA"/>
</dbReference>
<keyword evidence="1" id="KW-0175">Coiled coil</keyword>
<comment type="caution">
    <text evidence="3">The sequence shown here is derived from an EMBL/GenBank/DDBJ whole genome shotgun (WGS) entry which is preliminary data.</text>
</comment>
<name>J9DPN8_EDHAE</name>
<dbReference type="HOGENOM" id="CLU_2026699_0_0_1"/>
<reference evidence="3 4" key="1">
    <citation type="submission" date="2011-08" db="EMBL/GenBank/DDBJ databases">
        <authorList>
            <person name="Liu Z.J."/>
            <person name="Shi F.L."/>
            <person name="Lu J.Q."/>
            <person name="Li M."/>
            <person name="Wang Z.L."/>
        </authorList>
    </citation>
    <scope>NUCLEOTIDE SEQUENCE [LARGE SCALE GENOMIC DNA]</scope>
    <source>
        <strain evidence="3 4">USNM 41457</strain>
    </source>
</reference>
<proteinExistence type="predicted"/>
<dbReference type="VEuPathDB" id="MicrosporidiaDB:EDEG_01261"/>
<gene>
    <name evidence="3" type="ORF">EDEG_01261</name>
</gene>
<protein>
    <recommendedName>
        <fullName evidence="5">Lipoprotein</fullName>
    </recommendedName>
</protein>
<dbReference type="AlphaFoldDB" id="J9DPN8"/>
<evidence type="ECO:0008006" key="5">
    <source>
        <dbReference type="Google" id="ProtNLM"/>
    </source>
</evidence>
<accession>J9DPN8</accession>